<feature type="compositionally biased region" description="Low complexity" evidence="1">
    <location>
        <begin position="621"/>
        <end position="632"/>
    </location>
</feature>
<dbReference type="InterPro" id="IPR028908">
    <property type="entry name" value="Tox-PL_dom"/>
</dbReference>
<feature type="compositionally biased region" description="Basic and acidic residues" evidence="1">
    <location>
        <begin position="1187"/>
        <end position="1204"/>
    </location>
</feature>
<feature type="compositionally biased region" description="Basic and acidic residues" evidence="1">
    <location>
        <begin position="798"/>
        <end position="820"/>
    </location>
</feature>
<dbReference type="Pfam" id="PF14431">
    <property type="entry name" value="YwqJ-deaminase"/>
    <property type="match status" value="1"/>
</dbReference>
<feature type="region of interest" description="Disordered" evidence="1">
    <location>
        <begin position="343"/>
        <end position="729"/>
    </location>
</feature>
<feature type="domain" description="Outer membrane channel protein CpnT-like N-terminal" evidence="3">
    <location>
        <begin position="39"/>
        <end position="191"/>
    </location>
</feature>
<organism evidence="4 5">
    <name type="scientific">Nocardia aurantiaca</name>
    <dbReference type="NCBI Taxonomy" id="2675850"/>
    <lineage>
        <taxon>Bacteria</taxon>
        <taxon>Bacillati</taxon>
        <taxon>Actinomycetota</taxon>
        <taxon>Actinomycetes</taxon>
        <taxon>Mycobacteriales</taxon>
        <taxon>Nocardiaceae</taxon>
        <taxon>Nocardia</taxon>
    </lineage>
</organism>
<proteinExistence type="predicted"/>
<feature type="region of interest" description="Disordered" evidence="1">
    <location>
        <begin position="798"/>
        <end position="844"/>
    </location>
</feature>
<comment type="caution">
    <text evidence="4">The sequence shown here is derived from an EMBL/GenBank/DDBJ whole genome shotgun (WGS) entry which is preliminary data.</text>
</comment>
<name>A0A6I3L316_9NOCA</name>
<keyword evidence="5" id="KW-1185">Reference proteome</keyword>
<dbReference type="InterPro" id="IPR057746">
    <property type="entry name" value="CpnT-like_N"/>
</dbReference>
<feature type="compositionally biased region" description="Polar residues" evidence="1">
    <location>
        <begin position="558"/>
        <end position="589"/>
    </location>
</feature>
<feature type="region of interest" description="Disordered" evidence="1">
    <location>
        <begin position="1017"/>
        <end position="1096"/>
    </location>
</feature>
<accession>A0A6I3L316</accession>
<evidence type="ECO:0000313" key="4">
    <source>
        <dbReference type="EMBL" id="MTE16257.1"/>
    </source>
</evidence>
<dbReference type="Pfam" id="PF15644">
    <property type="entry name" value="Gln_amidase"/>
    <property type="match status" value="1"/>
</dbReference>
<evidence type="ECO:0000256" key="1">
    <source>
        <dbReference type="SAM" id="MobiDB-lite"/>
    </source>
</evidence>
<protein>
    <submittedName>
        <fullName evidence="4">Uncharacterized protein</fullName>
    </submittedName>
</protein>
<feature type="compositionally biased region" description="Low complexity" evidence="1">
    <location>
        <begin position="466"/>
        <end position="477"/>
    </location>
</feature>
<gene>
    <name evidence="4" type="ORF">GLP40_26245</name>
</gene>
<feature type="compositionally biased region" description="Basic and acidic residues" evidence="1">
    <location>
        <begin position="1163"/>
        <end position="1175"/>
    </location>
</feature>
<evidence type="ECO:0000259" key="3">
    <source>
        <dbReference type="Pfam" id="PF25547"/>
    </source>
</evidence>
<dbReference type="EMBL" id="WMBB01000013">
    <property type="protein sequence ID" value="MTE16257.1"/>
    <property type="molecule type" value="Genomic_DNA"/>
</dbReference>
<feature type="domain" description="Tox-PL" evidence="2">
    <location>
        <begin position="876"/>
        <end position="976"/>
    </location>
</feature>
<evidence type="ECO:0000313" key="5">
    <source>
        <dbReference type="Proteomes" id="UP000432464"/>
    </source>
</evidence>
<sequence length="1476" mass="156988">MASWGVGARDPGGFVCSIPIVGRVSAVAVRRSCRWGRAMIPRPPGAGWLGYLAGMKWPDGDEDSLWAMADDWHSHADQMRALGDHIDVAKAAAQVAYPFGDGGEAMVAELEKMRSGNGSIEELAGWMDKIGNSAHGMGTETEYTKIMFYATLVTLAIDLAAAPLTGPLMGEAEAVAVGAARVAVRFLTRRLLSEAAKKAAESAAAAVVKYTVRHIALNTIIGTATDAGIQVAQMIEGTRDNFDFGQLGITALTSAGAGAIGGPIGAGIGKGLTKPLSNMLGDRASAYISHAAGGAIGGGVAGGTMGLYSLATGGEFDWRTVTGGAAQGATAGLRQGALEYSRNQPKTVDAATAHPSDLTPATPDSESPKQQNTPHTSDTEQTPGHPGTDQGTSTHPADAPSNKQPGDVATPAQEHLADPRAAGLGDSPQHSPIMADNPRLGENHSGGTTLGDLSASVQVAPVADRTGMPSGTGSGSPALADPGSNSPAPVRNDVPTTTKPADVPATQPHPTSDLSGTQNTRPTLDSRSALPTDTRPGGTARPEPSPLQTRHSGIEAAPTSTHDPQASTEKTVQSASTSIEQPNTKTANPAGTPARIEPAVATPIPVDRAPNDRPANRPIDPTSKTGTTSPGSERTPRDSRSEDPAHTDDPRRTPDVDPDEAAPRAAENLDDQQAPTRPDDEQHAPTRPDEEQHAPTRPDDEQHAPAHEPEHPANPDRPESLTPYLKERFEDLRARATEIVLADRDSARQHEVPGLRAEFGERFEKLGLLDTDRTTTPWRLLEEHQPQLAKYLGDNEKFFLPDHSEPTKPAPEHSPVDHPNTDPQAHPGKEGHDEGGDPADTPAHADETAATNAEVDRVLDEINTKFDPKQSAYSENCTSCVQAYEIRRRGLAGPELSAGPLEKPLRTEEGGPGGRPISEVSQAWGGQWQAGTRAEIEAAFSEPGSRGAVFINWKTGGGHVFSVENVGGTVRFIDGQPTPAVLDAAPYFDRGGNTQYIRLDDKPIPTFSAVEKFVEPTHVPEETPPHQANPTSENRSAPKHPGELHANLDSNPDQAAPHSMEHPEKNHAPSNPGEEQPTPAHQPNPDRPDSLTPHLKGRFEDLRALSREIVLADSDPARQHELPDLRAEFAERFERLGLSDTDRTSAPWRLLDEHQPQLAKYLGENEKFFLPDRPEPAGSGPQSERSPAAEREPMAGSSERDSRSPETGSQGDHETTRSPHESDHPEVDGRTPEASEQKPNSLRRDEDAARVPRSEPVTDVVPPRSAPEPTQSDRDPNPAPADTRADIANTPRTPDHPVEPDGPVRLGDTHDTHPSRTDEHEGEGTPPEGEHHPTPIEEQADIELLDATQHEADQCVSWSPAKNRPAVAEGLRLASGEVFTAPSLRGESATLHPDVERILDAIPVAERGRGHGSCGLPRCISEALDAGLDPTGAKAAAKIVRSNPDHPKHGYPVGPCPSCKPLREHYSLDFITDDGR</sequence>
<feature type="compositionally biased region" description="Polar residues" evidence="1">
    <location>
        <begin position="362"/>
        <end position="382"/>
    </location>
</feature>
<feature type="compositionally biased region" description="Basic and acidic residues" evidence="1">
    <location>
        <begin position="1211"/>
        <end position="1253"/>
    </location>
</feature>
<dbReference type="Pfam" id="PF25547">
    <property type="entry name" value="WXG100_2"/>
    <property type="match status" value="1"/>
</dbReference>
<reference evidence="4 5" key="1">
    <citation type="submission" date="2019-11" db="EMBL/GenBank/DDBJ databases">
        <title>Nocardia sp. nov. CT2-14 isolated from soil.</title>
        <authorList>
            <person name="Kanchanasin P."/>
            <person name="Tanasupawat S."/>
            <person name="Yuki M."/>
            <person name="Kudo T."/>
        </authorList>
    </citation>
    <scope>NUCLEOTIDE SEQUENCE [LARGE SCALE GENOMIC DNA]</scope>
    <source>
        <strain evidence="4 5">CT2-14</strain>
    </source>
</reference>
<dbReference type="InterPro" id="IPR025968">
    <property type="entry name" value="YwqJ_deaminase"/>
</dbReference>
<feature type="compositionally biased region" description="Basic and acidic residues" evidence="1">
    <location>
        <begin position="634"/>
        <end position="655"/>
    </location>
</feature>
<evidence type="ECO:0000259" key="2">
    <source>
        <dbReference type="Pfam" id="PF15644"/>
    </source>
</evidence>
<feature type="compositionally biased region" description="Basic and acidic residues" evidence="1">
    <location>
        <begin position="677"/>
        <end position="729"/>
    </location>
</feature>
<dbReference type="Proteomes" id="UP000432464">
    <property type="component" value="Unassembled WGS sequence"/>
</dbReference>
<feature type="compositionally biased region" description="Polar residues" evidence="1">
    <location>
        <begin position="508"/>
        <end position="531"/>
    </location>
</feature>
<feature type="compositionally biased region" description="Basic and acidic residues" evidence="1">
    <location>
        <begin position="1307"/>
        <end position="1335"/>
    </location>
</feature>
<feature type="region of interest" description="Disordered" evidence="1">
    <location>
        <begin position="895"/>
        <end position="914"/>
    </location>
</feature>
<feature type="region of interest" description="Disordered" evidence="1">
    <location>
        <begin position="1162"/>
        <end position="1343"/>
    </location>
</feature>